<dbReference type="InterPro" id="IPR005302">
    <property type="entry name" value="MoCF_Sase_C"/>
</dbReference>
<dbReference type="EnsemblMetazoa" id="MDOA001289-RA">
    <property type="protein sequence ID" value="MDOA001289-PA"/>
    <property type="gene ID" value="MDOA001289"/>
</dbReference>
<reference evidence="5" key="2">
    <citation type="submission" date="2025-04" db="UniProtKB">
        <authorList>
            <consortium name="RefSeq"/>
        </authorList>
    </citation>
    <scope>IDENTIFICATION</scope>
    <source>
        <strain evidence="5">Aabys</strain>
    </source>
</reference>
<dbReference type="KEGG" id="mde:101891537"/>
<keyword evidence="1" id="KW-0812">Transmembrane</keyword>
<dbReference type="InterPro" id="IPR005303">
    <property type="entry name" value="MOCOS_middle"/>
</dbReference>
<dbReference type="PANTHER" id="PTHR14237">
    <property type="entry name" value="MOLYBDOPTERIN COFACTOR SULFURASE MOSC"/>
    <property type="match status" value="1"/>
</dbReference>
<dbReference type="PANTHER" id="PTHR14237:SF19">
    <property type="entry name" value="MITOCHONDRIAL AMIDOXIME REDUCING COMPONENT 1"/>
    <property type="match status" value="1"/>
</dbReference>
<reference evidence="3" key="1">
    <citation type="submission" date="2020-05" db="UniProtKB">
        <authorList>
            <consortium name="EnsemblMetazoa"/>
        </authorList>
    </citation>
    <scope>IDENTIFICATION</scope>
    <source>
        <strain evidence="3">Aabys</strain>
    </source>
</reference>
<organism evidence="3">
    <name type="scientific">Musca domestica</name>
    <name type="common">House fly</name>
    <dbReference type="NCBI Taxonomy" id="7370"/>
    <lineage>
        <taxon>Eukaryota</taxon>
        <taxon>Metazoa</taxon>
        <taxon>Ecdysozoa</taxon>
        <taxon>Arthropoda</taxon>
        <taxon>Hexapoda</taxon>
        <taxon>Insecta</taxon>
        <taxon>Pterygota</taxon>
        <taxon>Neoptera</taxon>
        <taxon>Endopterygota</taxon>
        <taxon>Diptera</taxon>
        <taxon>Brachycera</taxon>
        <taxon>Muscomorpha</taxon>
        <taxon>Muscoidea</taxon>
        <taxon>Muscidae</taxon>
        <taxon>Musca</taxon>
    </lineage>
</organism>
<dbReference type="AlphaFoldDB" id="A0A1I8M4Y9"/>
<dbReference type="SUPFAM" id="SSF141673">
    <property type="entry name" value="MOSC N-terminal domain-like"/>
    <property type="match status" value="1"/>
</dbReference>
<keyword evidence="1" id="KW-0472">Membrane</keyword>
<dbReference type="STRING" id="7370.A0A1I8M4Y9"/>
<dbReference type="Pfam" id="PF03473">
    <property type="entry name" value="MOSC"/>
    <property type="match status" value="1"/>
</dbReference>
<feature type="domain" description="MOSC" evidence="2">
    <location>
        <begin position="181"/>
        <end position="339"/>
    </location>
</feature>
<dbReference type="eggNOG" id="KOG2362">
    <property type="taxonomic scope" value="Eukaryota"/>
</dbReference>
<dbReference type="RefSeq" id="XP_005187299.1">
    <property type="nucleotide sequence ID" value="XM_005187242.3"/>
</dbReference>
<dbReference type="VEuPathDB" id="VectorBase:MDOA001289"/>
<gene>
    <name evidence="3" type="primary">101891537</name>
    <name evidence="5" type="synonym">LOC101891537</name>
</gene>
<proteinExistence type="predicted"/>
<dbReference type="Proteomes" id="UP001652621">
    <property type="component" value="Unplaced"/>
</dbReference>
<keyword evidence="4" id="KW-1185">Reference proteome</keyword>
<dbReference type="GO" id="GO:0030151">
    <property type="term" value="F:molybdenum ion binding"/>
    <property type="evidence" value="ECO:0007669"/>
    <property type="project" value="InterPro"/>
</dbReference>
<evidence type="ECO:0000256" key="1">
    <source>
        <dbReference type="SAM" id="Phobius"/>
    </source>
</evidence>
<evidence type="ECO:0000313" key="3">
    <source>
        <dbReference type="EnsemblMetazoa" id="MDOA001289-PA"/>
    </source>
</evidence>
<evidence type="ECO:0000313" key="4">
    <source>
        <dbReference type="Proteomes" id="UP001652621"/>
    </source>
</evidence>
<protein>
    <submittedName>
        <fullName evidence="5">Mitochondrial amidoxime-reducing component 1</fullName>
    </submittedName>
</protein>
<accession>A0A1I8M4Y9</accession>
<dbReference type="SUPFAM" id="SSF50800">
    <property type="entry name" value="PK beta-barrel domain-like"/>
    <property type="match status" value="1"/>
</dbReference>
<dbReference type="PROSITE" id="PS51340">
    <property type="entry name" value="MOSC"/>
    <property type="match status" value="1"/>
</dbReference>
<dbReference type="GO" id="GO:0003824">
    <property type="term" value="F:catalytic activity"/>
    <property type="evidence" value="ECO:0007669"/>
    <property type="project" value="InterPro"/>
</dbReference>
<sequence length="343" mass="38803">MSISNVASGSRSSILIGAGLGVTLIAGGLSYLYYKYLKRDVMPLKWRRIGTLDQINIFPVKSCGPLQLTDQDQVFCEVLGLCYGGVRDRALMLINDKNEMITARIYPKMVLIRISVVGDAKLCVNFDGMEPLEIDFSKMVEDAPGRDVHTSVWGTKIDAMLCGEKYDHWFSRCILQKDSGLRLVYYPYPKPVRSTNARMMKEPFIKQEDSGTFGDATSYMLMNLASVDDLKHKMNKPVDPLQFRGNFHLRMDKDEPYAEDKWQWIRIGEDAVFRVVAPCTRCIFPNINVTTGERDPNGDPLKTLKSYRMFKNYASPALGVHLGLRRGGVITNNDVIYVEDNTP</sequence>
<keyword evidence="1" id="KW-1133">Transmembrane helix</keyword>
<dbReference type="InterPro" id="IPR011037">
    <property type="entry name" value="Pyrv_Knase-like_insert_dom_sf"/>
</dbReference>
<evidence type="ECO:0000313" key="5">
    <source>
        <dbReference type="RefSeq" id="XP_005187299.1"/>
    </source>
</evidence>
<feature type="transmembrane region" description="Helical" evidence="1">
    <location>
        <begin position="12"/>
        <end position="34"/>
    </location>
</feature>
<dbReference type="VEuPathDB" id="VectorBase:MDOMA2_010855"/>
<dbReference type="Pfam" id="PF03476">
    <property type="entry name" value="MOSC_N"/>
    <property type="match status" value="1"/>
</dbReference>
<name>A0A1I8M4Y9_MUSDO</name>
<dbReference type="GO" id="GO:0030170">
    <property type="term" value="F:pyridoxal phosphate binding"/>
    <property type="evidence" value="ECO:0007669"/>
    <property type="project" value="InterPro"/>
</dbReference>
<evidence type="ECO:0000259" key="2">
    <source>
        <dbReference type="PROSITE" id="PS51340"/>
    </source>
</evidence>
<dbReference type="OrthoDB" id="17255at2759"/>